<evidence type="ECO:0000256" key="1">
    <source>
        <dbReference type="ARBA" id="ARBA00005179"/>
    </source>
</evidence>
<dbReference type="Gene3D" id="3.30.40.10">
    <property type="entry name" value="Zinc/RING finger domain, C3HC4 (zinc finger)"/>
    <property type="match status" value="1"/>
</dbReference>
<dbReference type="AlphaFoldDB" id="A0A9W8QPI1"/>
<dbReference type="PANTHER" id="PTHR21540:SF0">
    <property type="entry name" value="PHD FAMILY PROTEIN"/>
    <property type="match status" value="1"/>
</dbReference>
<dbReference type="InterPro" id="IPR007527">
    <property type="entry name" value="Znf_SWIM"/>
</dbReference>
<dbReference type="InterPro" id="IPR013083">
    <property type="entry name" value="Znf_RING/FYVE/PHD"/>
</dbReference>
<dbReference type="InterPro" id="IPR011032">
    <property type="entry name" value="GroES-like_sf"/>
</dbReference>
<feature type="domain" description="RING-type" evidence="4">
    <location>
        <begin position="178"/>
        <end position="227"/>
    </location>
</feature>
<comment type="caution">
    <text evidence="6">The sequence shown here is derived from an EMBL/GenBank/DDBJ whole genome shotgun (WGS) entry which is preliminary data.</text>
</comment>
<evidence type="ECO:0000256" key="2">
    <source>
        <dbReference type="PROSITE-ProRule" id="PRU00175"/>
    </source>
</evidence>
<dbReference type="PROSITE" id="PS50089">
    <property type="entry name" value="ZF_RING_2"/>
    <property type="match status" value="1"/>
</dbReference>
<dbReference type="SUPFAM" id="SSF51735">
    <property type="entry name" value="NAD(P)-binding Rossmann-fold domains"/>
    <property type="match status" value="1"/>
</dbReference>
<dbReference type="CDD" id="cd16494">
    <property type="entry name" value="RING-CH-C4HC3_ZSWM2"/>
    <property type="match status" value="1"/>
</dbReference>
<keyword evidence="2" id="KW-0862">Zinc</keyword>
<name>A0A9W8QPI1_AKAMU</name>
<dbReference type="SMART" id="SM00829">
    <property type="entry name" value="PKS_ER"/>
    <property type="match status" value="1"/>
</dbReference>
<keyword evidence="2" id="KW-0479">Metal-binding</keyword>
<dbReference type="PROSITE" id="PS50966">
    <property type="entry name" value="ZF_SWIM"/>
    <property type="match status" value="1"/>
</dbReference>
<dbReference type="InterPro" id="IPR020843">
    <property type="entry name" value="ER"/>
</dbReference>
<evidence type="ECO:0000313" key="7">
    <source>
        <dbReference type="Proteomes" id="UP001144673"/>
    </source>
</evidence>
<organism evidence="6 7">
    <name type="scientific">Akanthomyces muscarius</name>
    <name type="common">Entomopathogenic fungus</name>
    <name type="synonym">Lecanicillium muscarium</name>
    <dbReference type="NCBI Taxonomy" id="2231603"/>
    <lineage>
        <taxon>Eukaryota</taxon>
        <taxon>Fungi</taxon>
        <taxon>Dikarya</taxon>
        <taxon>Ascomycota</taxon>
        <taxon>Pezizomycotina</taxon>
        <taxon>Sordariomycetes</taxon>
        <taxon>Hypocreomycetidae</taxon>
        <taxon>Hypocreales</taxon>
        <taxon>Cordycipitaceae</taxon>
        <taxon>Akanthomyces</taxon>
    </lineage>
</organism>
<dbReference type="InterPro" id="IPR036291">
    <property type="entry name" value="NAD(P)-bd_dom_sf"/>
</dbReference>
<evidence type="ECO:0000313" key="6">
    <source>
        <dbReference type="EMBL" id="KAJ4165135.1"/>
    </source>
</evidence>
<proteinExistence type="predicted"/>
<dbReference type="Gene3D" id="3.90.180.10">
    <property type="entry name" value="Medium-chain alcohol dehydrogenases, catalytic domain"/>
    <property type="match status" value="1"/>
</dbReference>
<evidence type="ECO:0000256" key="3">
    <source>
        <dbReference type="SAM" id="MobiDB-lite"/>
    </source>
</evidence>
<dbReference type="Pfam" id="PF08240">
    <property type="entry name" value="ADH_N"/>
    <property type="match status" value="1"/>
</dbReference>
<dbReference type="RefSeq" id="XP_056060050.1">
    <property type="nucleotide sequence ID" value="XM_056204722.1"/>
</dbReference>
<dbReference type="PANTHER" id="PTHR21540">
    <property type="entry name" value="RING FINGER AND SWIM DOMAIN-CONTAINING PROTEIN 2"/>
    <property type="match status" value="1"/>
</dbReference>
<protein>
    <submittedName>
        <fullName evidence="6">Uncharacterized protein</fullName>
    </submittedName>
</protein>
<dbReference type="InterPro" id="IPR013154">
    <property type="entry name" value="ADH-like_N"/>
</dbReference>
<dbReference type="GO" id="GO:0008270">
    <property type="term" value="F:zinc ion binding"/>
    <property type="evidence" value="ECO:0007669"/>
    <property type="project" value="UniProtKB-KW"/>
</dbReference>
<dbReference type="Proteomes" id="UP001144673">
    <property type="component" value="Chromosome 1"/>
</dbReference>
<dbReference type="GO" id="GO:0061630">
    <property type="term" value="F:ubiquitin protein ligase activity"/>
    <property type="evidence" value="ECO:0007669"/>
    <property type="project" value="InterPro"/>
</dbReference>
<sequence length="675" mass="74317">MSTSATPQRRKRALSDSSVEIVEVRSVGKNKKRQKTTEKQPTPPPEPEEKRRRVFRSAPPKAFNAVWQRATSERFFVLKRERDDAGDCPQELFQLAGTTGNVYSIQISREPSCNCPHALKGNQCKHTIYILHRVLKAPYHLVYQLGLLSSELRQIYDKLPQRGADDDAKNRKAVEGECAICYMDLDQKDKKSTVWCRAACGQNLHKVCFDTWARTCSGCAVTCPLCRSSWEMDERTDAVASVDTSRGVEGEDGYLNVADQLGISGERDDSSYHNRYWDHMESRMERYYRGRRRSSAWNWAASDPEAPKGSGETQKINTTTQVVYTEVYPCHVFNNTVILRVHAFNFTPAEFRGTAGEMKLIFKPVYPSQLAMESSGEVVAVGSAVKNFKAGDAAYGVSFEKPVFRGPPAGLASEYAVLDERMLLPKPTHLSFADMACLTGVTVTAVQAFRRGMRLSGQQSLEGKTVFVGGGPSATGSVGVQYAKNALGAGTVITTLSTGKMALIDELLPGVEDEKIDCTKTKVAEAVPKDSVDFTYHTQATAPLNESVGITKPGAGALINIAGIPGKEIVCEMIGADRFPWWLGIALEVVHPWYEWLLLGSNVKYTMVSGSPDVRKDLEIAGEAIARGQVKAVPTTVDFDDLEAVRRVCSMAHTGKGGVGQIVVRIRRALHMAWP</sequence>
<feature type="region of interest" description="Disordered" evidence="3">
    <location>
        <begin position="1"/>
        <end position="54"/>
    </location>
</feature>
<dbReference type="GO" id="GO:0016491">
    <property type="term" value="F:oxidoreductase activity"/>
    <property type="evidence" value="ECO:0007669"/>
    <property type="project" value="InterPro"/>
</dbReference>
<dbReference type="InterPro" id="IPR001841">
    <property type="entry name" value="Znf_RING"/>
</dbReference>
<keyword evidence="2" id="KW-0863">Zinc-finger</keyword>
<dbReference type="EMBL" id="JAJHUN010000001">
    <property type="protein sequence ID" value="KAJ4165135.1"/>
    <property type="molecule type" value="Genomic_DNA"/>
</dbReference>
<feature type="domain" description="SWIM-type" evidence="5">
    <location>
        <begin position="103"/>
        <end position="135"/>
    </location>
</feature>
<reference evidence="6" key="1">
    <citation type="journal article" date="2023" name="Access Microbiol">
        <title>De-novo genome assembly for Akanthomyces muscarius, a biocontrol agent of insect agricultural pests.</title>
        <authorList>
            <person name="Erdos Z."/>
            <person name="Studholme D.J."/>
            <person name="Raymond B."/>
            <person name="Sharma M."/>
        </authorList>
    </citation>
    <scope>NUCLEOTIDE SEQUENCE</scope>
    <source>
        <strain evidence="6">Ve6</strain>
    </source>
</reference>
<dbReference type="GeneID" id="80893940"/>
<dbReference type="Gene3D" id="3.40.50.720">
    <property type="entry name" value="NAD(P)-binding Rossmann-like Domain"/>
    <property type="match status" value="1"/>
</dbReference>
<dbReference type="SUPFAM" id="SSF50129">
    <property type="entry name" value="GroES-like"/>
    <property type="match status" value="1"/>
</dbReference>
<dbReference type="InterPro" id="IPR039903">
    <property type="entry name" value="Zswim2"/>
</dbReference>
<evidence type="ECO:0000259" key="5">
    <source>
        <dbReference type="PROSITE" id="PS50966"/>
    </source>
</evidence>
<keyword evidence="7" id="KW-1185">Reference proteome</keyword>
<dbReference type="KEGG" id="amus:LMH87_006781"/>
<evidence type="ECO:0000259" key="4">
    <source>
        <dbReference type="PROSITE" id="PS50089"/>
    </source>
</evidence>
<dbReference type="SUPFAM" id="SSF57850">
    <property type="entry name" value="RING/U-box"/>
    <property type="match status" value="1"/>
</dbReference>
<accession>A0A9W8QPI1</accession>
<comment type="pathway">
    <text evidence="1">Secondary metabolite biosynthesis.</text>
</comment>
<gene>
    <name evidence="6" type="ORF">LMH87_006781</name>
</gene>